<feature type="binding site" evidence="2">
    <location>
        <begin position="235"/>
        <end position="242"/>
    </location>
    <ligand>
        <name>ATP</name>
        <dbReference type="ChEBI" id="CHEBI:30616"/>
    </ligand>
</feature>
<feature type="binding site" evidence="2">
    <location>
        <begin position="273"/>
        <end position="274"/>
    </location>
    <ligand>
        <name>ATP</name>
        <dbReference type="ChEBI" id="CHEBI:30616"/>
    </ligand>
</feature>
<keyword evidence="6" id="KW-1185">Reference proteome</keyword>
<dbReference type="InterPro" id="IPR040198">
    <property type="entry name" value="Fido_containing"/>
</dbReference>
<dbReference type="EMBL" id="CP023699">
    <property type="protein sequence ID" value="QEU92997.1"/>
    <property type="molecule type" value="Genomic_DNA"/>
</dbReference>
<dbReference type="Gene3D" id="1.10.3290.10">
    <property type="entry name" value="Fido-like domain"/>
    <property type="match status" value="1"/>
</dbReference>
<dbReference type="Pfam" id="PF02661">
    <property type="entry name" value="Fic"/>
    <property type="match status" value="1"/>
</dbReference>
<dbReference type="GO" id="GO:0005524">
    <property type="term" value="F:ATP binding"/>
    <property type="evidence" value="ECO:0007669"/>
    <property type="project" value="UniProtKB-KW"/>
</dbReference>
<feature type="active site" evidence="1">
    <location>
        <position position="231"/>
    </location>
</feature>
<feature type="domain" description="Fido" evidence="4">
    <location>
        <begin position="144"/>
        <end position="296"/>
    </location>
</feature>
<keyword evidence="2" id="KW-0547">Nucleotide-binding</keyword>
<accession>A0A5J6GDJ9</accession>
<reference evidence="5 6" key="1">
    <citation type="submission" date="2017-09" db="EMBL/GenBank/DDBJ databases">
        <authorList>
            <person name="Lee N."/>
            <person name="Cho B.-K."/>
        </authorList>
    </citation>
    <scope>NUCLEOTIDE SEQUENCE [LARGE SCALE GENOMIC DNA]</scope>
    <source>
        <strain evidence="5 6">ATCC 12853</strain>
    </source>
</reference>
<dbReference type="AlphaFoldDB" id="A0A5J6GDJ9"/>
<evidence type="ECO:0000313" key="5">
    <source>
        <dbReference type="EMBL" id="QEU92997.1"/>
    </source>
</evidence>
<organism evidence="5 6">
    <name type="scientific">Streptomyces kanamyceticus</name>
    <dbReference type="NCBI Taxonomy" id="1967"/>
    <lineage>
        <taxon>Bacteria</taxon>
        <taxon>Bacillati</taxon>
        <taxon>Actinomycetota</taxon>
        <taxon>Actinomycetes</taxon>
        <taxon>Kitasatosporales</taxon>
        <taxon>Streptomycetaceae</taxon>
        <taxon>Streptomyces</taxon>
    </lineage>
</organism>
<name>A0A5J6GDJ9_STRKN</name>
<feature type="binding site" evidence="2">
    <location>
        <begin position="178"/>
        <end position="181"/>
    </location>
    <ligand>
        <name>ATP</name>
        <dbReference type="ChEBI" id="CHEBI:30616"/>
    </ligand>
</feature>
<proteinExistence type="predicted"/>
<dbReference type="SUPFAM" id="SSF140931">
    <property type="entry name" value="Fic-like"/>
    <property type="match status" value="1"/>
</dbReference>
<dbReference type="PROSITE" id="PS51459">
    <property type="entry name" value="FIDO"/>
    <property type="match status" value="1"/>
</dbReference>
<dbReference type="InterPro" id="IPR003812">
    <property type="entry name" value="Fido"/>
</dbReference>
<evidence type="ECO:0000256" key="1">
    <source>
        <dbReference type="PIRSR" id="PIRSR640198-1"/>
    </source>
</evidence>
<evidence type="ECO:0000256" key="2">
    <source>
        <dbReference type="PIRSR" id="PIRSR640198-2"/>
    </source>
</evidence>
<evidence type="ECO:0000313" key="6">
    <source>
        <dbReference type="Proteomes" id="UP000325529"/>
    </source>
</evidence>
<keyword evidence="2" id="KW-0067">ATP-binding</keyword>
<sequence>MDKNRVVNREHAARCVCSVAVWGAKMRTYERTHPWITFQLDTRRLDHECWMLLGEAISKLEHIAGVPLQPDVAAELNTVYLTKGAHATTQIEGNTLTEQDVRKRVDQELPLPPSQEYLGQEIDNVIRGYNQIVHEVADGTPLTLTRARICEFNKIVLDQLPMDGDSKPGDIRTTSVLVGSHYRGAPAEDCAFLIDRLCTWLEDLRATDGVMRQPAAVLAAIMAHLYIAWIHPFEDGNGRTARLIEYQMTVQAGAPTVAAHVLADHYNKTRAEYYRQLRRTSQVPYDVSAFIKYALQGLVDGLRQQIAEIQGQQMGVTWRNYVHEAFHEKTTPACARQRRLLLSLPVGHWTKRGDIRGVTPAIAEEYAGREEKTISRDINALHKMGLLITAGRGATLRVAPRTAILRAFMPLVADQD</sequence>
<dbReference type="PANTHER" id="PTHR13504">
    <property type="entry name" value="FIDO DOMAIN-CONTAINING PROTEIN DDB_G0283145"/>
    <property type="match status" value="1"/>
</dbReference>
<evidence type="ECO:0000256" key="3">
    <source>
        <dbReference type="PIRSR" id="PIRSR640198-3"/>
    </source>
</evidence>
<gene>
    <name evidence="5" type="ORF">CP970_20625</name>
</gene>
<dbReference type="InterPro" id="IPR036597">
    <property type="entry name" value="Fido-like_dom_sf"/>
</dbReference>
<dbReference type="Proteomes" id="UP000325529">
    <property type="component" value="Chromosome"/>
</dbReference>
<dbReference type="KEGG" id="ska:CP970_20625"/>
<dbReference type="PANTHER" id="PTHR13504:SF38">
    <property type="entry name" value="FIDO DOMAIN-CONTAINING PROTEIN"/>
    <property type="match status" value="1"/>
</dbReference>
<protein>
    <submittedName>
        <fullName evidence="5">Fic family protein</fullName>
    </submittedName>
</protein>
<feature type="site" description="Important for autoinhibition of adenylyltransferase activity" evidence="3">
    <location>
        <position position="92"/>
    </location>
</feature>
<evidence type="ECO:0000259" key="4">
    <source>
        <dbReference type="PROSITE" id="PS51459"/>
    </source>
</evidence>